<feature type="binding site" evidence="6">
    <location>
        <position position="49"/>
    </location>
    <ligand>
        <name>Fe cation</name>
        <dbReference type="ChEBI" id="CHEBI:24875"/>
        <label>1</label>
    </ligand>
</feature>
<reference evidence="9 10" key="1">
    <citation type="submission" date="2016-01" db="EMBL/GenBank/DDBJ databases">
        <title>High potential of lignocellulose degradation of a new Verrucomicrobia species.</title>
        <authorList>
            <person name="Wang Y."/>
            <person name="Shi Y."/>
            <person name="Qiu Z."/>
            <person name="Liu S."/>
            <person name="Yang H."/>
        </authorList>
    </citation>
    <scope>NUCLEOTIDE SEQUENCE [LARGE SCALE GENOMIC DNA]</scope>
    <source>
        <strain evidence="9 10">TSB47</strain>
    </source>
</reference>
<dbReference type="PROSITE" id="PS50905">
    <property type="entry name" value="FERRITIN_LIKE"/>
    <property type="match status" value="1"/>
</dbReference>
<comment type="caution">
    <text evidence="9">The sequence shown here is derived from an EMBL/GenBank/DDBJ whole genome shotgun (WGS) entry which is preliminary data.</text>
</comment>
<keyword evidence="3 6" id="KW-0479">Metal-binding</keyword>
<comment type="subcellular location">
    <subcellularLocation>
        <location evidence="7">Cytoplasm</location>
    </subcellularLocation>
</comment>
<evidence type="ECO:0000313" key="10">
    <source>
        <dbReference type="Proteomes" id="UP000078486"/>
    </source>
</evidence>
<evidence type="ECO:0000259" key="8">
    <source>
        <dbReference type="PROSITE" id="PS50905"/>
    </source>
</evidence>
<evidence type="ECO:0000256" key="3">
    <source>
        <dbReference type="ARBA" id="ARBA00022723"/>
    </source>
</evidence>
<keyword evidence="7" id="KW-0963">Cytoplasm</keyword>
<keyword evidence="5 6" id="KW-0408">Iron</keyword>
<dbReference type="InterPro" id="IPR041719">
    <property type="entry name" value="Ferritin_prok"/>
</dbReference>
<comment type="catalytic activity">
    <reaction evidence="7">
        <text>4 Fe(2+) + O2 + 6 H2O = 4 iron(III) oxide-hydroxide + 12 H(+)</text>
        <dbReference type="Rhea" id="RHEA:11972"/>
        <dbReference type="ChEBI" id="CHEBI:15377"/>
        <dbReference type="ChEBI" id="CHEBI:15378"/>
        <dbReference type="ChEBI" id="CHEBI:15379"/>
        <dbReference type="ChEBI" id="CHEBI:29033"/>
        <dbReference type="ChEBI" id="CHEBI:78619"/>
        <dbReference type="EC" id="1.16.3.2"/>
    </reaction>
</comment>
<evidence type="ECO:0000313" key="9">
    <source>
        <dbReference type="EMBL" id="OAM91312.1"/>
    </source>
</evidence>
<evidence type="ECO:0000256" key="1">
    <source>
        <dbReference type="ARBA" id="ARBA00006950"/>
    </source>
</evidence>
<evidence type="ECO:0000256" key="5">
    <source>
        <dbReference type="ARBA" id="ARBA00023004"/>
    </source>
</evidence>
<dbReference type="GO" id="GO:0004322">
    <property type="term" value="F:ferroxidase activity"/>
    <property type="evidence" value="ECO:0007669"/>
    <property type="project" value="TreeGrafter"/>
</dbReference>
<gene>
    <name evidence="9" type="ORF">AW736_03630</name>
</gene>
<dbReference type="AlphaFoldDB" id="A0A178IN37"/>
<dbReference type="RefSeq" id="WP_068768891.1">
    <property type="nucleotide sequence ID" value="NZ_CP109796.1"/>
</dbReference>
<dbReference type="InterPro" id="IPR009078">
    <property type="entry name" value="Ferritin-like_SF"/>
</dbReference>
<comment type="function">
    <text evidence="7">Iron-storage protein.</text>
</comment>
<feature type="binding site" evidence="6">
    <location>
        <position position="52"/>
    </location>
    <ligand>
        <name>Fe cation</name>
        <dbReference type="ChEBI" id="CHEBI:24875"/>
        <label>1</label>
    </ligand>
</feature>
<feature type="binding site" evidence="6">
    <location>
        <position position="126"/>
    </location>
    <ligand>
        <name>Fe cation</name>
        <dbReference type="ChEBI" id="CHEBI:24875"/>
        <label>1</label>
    </ligand>
</feature>
<dbReference type="GO" id="GO:0008199">
    <property type="term" value="F:ferric iron binding"/>
    <property type="evidence" value="ECO:0007669"/>
    <property type="project" value="InterPro"/>
</dbReference>
<dbReference type="InterPro" id="IPR012347">
    <property type="entry name" value="Ferritin-like"/>
</dbReference>
<evidence type="ECO:0000256" key="6">
    <source>
        <dbReference type="PIRSR" id="PIRSR601519-1"/>
    </source>
</evidence>
<dbReference type="EMBL" id="LRRQ01000030">
    <property type="protein sequence ID" value="OAM91312.1"/>
    <property type="molecule type" value="Genomic_DNA"/>
</dbReference>
<organism evidence="9 10">
    <name type="scientific">Termitidicoccus mucosus</name>
    <dbReference type="NCBI Taxonomy" id="1184151"/>
    <lineage>
        <taxon>Bacteria</taxon>
        <taxon>Pseudomonadati</taxon>
        <taxon>Verrucomicrobiota</taxon>
        <taxon>Opitutia</taxon>
        <taxon>Opitutales</taxon>
        <taxon>Opitutaceae</taxon>
        <taxon>Termitidicoccus</taxon>
    </lineage>
</organism>
<keyword evidence="4" id="KW-0560">Oxidoreductase</keyword>
<evidence type="ECO:0000256" key="4">
    <source>
        <dbReference type="ARBA" id="ARBA00023002"/>
    </source>
</evidence>
<proteinExistence type="inferred from homology"/>
<name>A0A178IN37_9BACT</name>
<sequence length="166" mass="18853">MSPTLAIALTKQANREHYTSLMFLALKYWAEAEHFSGFADFFGIQAEEEESHAKKFYQHLTDRGATPVIGPIATPPSTYPDLTSVAQVLYDHERENTRCIHAVYETALAEKDYATQVFLHEFIAEQVEEESWTDQLLELTRRATCSGGLFNLDRHLVKTLLGDEAK</sequence>
<dbReference type="Gene3D" id="1.20.1260.10">
    <property type="match status" value="1"/>
</dbReference>
<dbReference type="Pfam" id="PF00210">
    <property type="entry name" value="Ferritin"/>
    <property type="match status" value="1"/>
</dbReference>
<keyword evidence="10" id="KW-1185">Reference proteome</keyword>
<accession>A0A178IN37</accession>
<dbReference type="GO" id="GO:0006879">
    <property type="term" value="P:intracellular iron ion homeostasis"/>
    <property type="evidence" value="ECO:0007669"/>
    <property type="project" value="UniProtKB-KW"/>
</dbReference>
<dbReference type="STRING" id="1184151.AW736_03630"/>
<feature type="binding site" evidence="6">
    <location>
        <position position="16"/>
    </location>
    <ligand>
        <name>Fe cation</name>
        <dbReference type="ChEBI" id="CHEBI:24875"/>
        <label>1</label>
    </ligand>
</feature>
<dbReference type="InterPro" id="IPR008331">
    <property type="entry name" value="Ferritin_DPS_dom"/>
</dbReference>
<feature type="binding site" evidence="6">
    <location>
        <position position="93"/>
    </location>
    <ligand>
        <name>Fe cation</name>
        <dbReference type="ChEBI" id="CHEBI:24875"/>
        <label>1</label>
    </ligand>
</feature>
<dbReference type="InterPro" id="IPR001519">
    <property type="entry name" value="Ferritin"/>
</dbReference>
<dbReference type="EC" id="1.16.3.2" evidence="7"/>
<evidence type="ECO:0000256" key="2">
    <source>
        <dbReference type="ARBA" id="ARBA00022434"/>
    </source>
</evidence>
<keyword evidence="2 7" id="KW-0409">Iron storage</keyword>
<feature type="domain" description="Ferritin-like diiron" evidence="8">
    <location>
        <begin position="1"/>
        <end position="144"/>
    </location>
</feature>
<dbReference type="SUPFAM" id="SSF47240">
    <property type="entry name" value="Ferritin-like"/>
    <property type="match status" value="1"/>
</dbReference>
<dbReference type="PANTHER" id="PTHR11431">
    <property type="entry name" value="FERRITIN"/>
    <property type="match status" value="1"/>
</dbReference>
<dbReference type="CDD" id="cd01055">
    <property type="entry name" value="Nonheme_Ferritin"/>
    <property type="match status" value="1"/>
</dbReference>
<dbReference type="GO" id="GO:0005829">
    <property type="term" value="C:cytosol"/>
    <property type="evidence" value="ECO:0007669"/>
    <property type="project" value="TreeGrafter"/>
</dbReference>
<dbReference type="PANTHER" id="PTHR11431:SF127">
    <property type="entry name" value="BACTERIAL NON-HEME FERRITIN"/>
    <property type="match status" value="1"/>
</dbReference>
<dbReference type="OrthoDB" id="9801481at2"/>
<dbReference type="GO" id="GO:0008198">
    <property type="term" value="F:ferrous iron binding"/>
    <property type="evidence" value="ECO:0007669"/>
    <property type="project" value="TreeGrafter"/>
</dbReference>
<comment type="similarity">
    <text evidence="1 7">Belongs to the ferritin family. Prokaryotic subfamily.</text>
</comment>
<dbReference type="InterPro" id="IPR009040">
    <property type="entry name" value="Ferritin-like_diiron"/>
</dbReference>
<evidence type="ECO:0000256" key="7">
    <source>
        <dbReference type="RuleBase" id="RU361145"/>
    </source>
</evidence>
<protein>
    <recommendedName>
        <fullName evidence="7">Ferritin</fullName>
        <ecNumber evidence="7">1.16.3.2</ecNumber>
    </recommendedName>
</protein>
<dbReference type="Proteomes" id="UP000078486">
    <property type="component" value="Unassembled WGS sequence"/>
</dbReference>
<dbReference type="GO" id="GO:0006826">
    <property type="term" value="P:iron ion transport"/>
    <property type="evidence" value="ECO:0007669"/>
    <property type="project" value="InterPro"/>
</dbReference>